<dbReference type="STRING" id="158441.A0A226D3U6"/>
<dbReference type="AlphaFoldDB" id="A0A226D3U6"/>
<evidence type="ECO:0000313" key="3">
    <source>
        <dbReference type="EMBL" id="OXA38926.1"/>
    </source>
</evidence>
<feature type="region of interest" description="Disordered" evidence="1">
    <location>
        <begin position="148"/>
        <end position="172"/>
    </location>
</feature>
<dbReference type="CDD" id="cd00276">
    <property type="entry name" value="C2B_Synaptotagmin"/>
    <property type="match status" value="1"/>
</dbReference>
<comment type="caution">
    <text evidence="3">The sequence shown here is derived from an EMBL/GenBank/DDBJ whole genome shotgun (WGS) entry which is preliminary data.</text>
</comment>
<protein>
    <submittedName>
        <fullName evidence="3">Synaptotagmin-1</fullName>
    </submittedName>
</protein>
<dbReference type="OrthoDB" id="67700at2759"/>
<dbReference type="GO" id="GO:0005509">
    <property type="term" value="F:calcium ion binding"/>
    <property type="evidence" value="ECO:0007669"/>
    <property type="project" value="TreeGrafter"/>
</dbReference>
<dbReference type="Proteomes" id="UP000198287">
    <property type="component" value="Unassembled WGS sequence"/>
</dbReference>
<dbReference type="InterPro" id="IPR000008">
    <property type="entry name" value="C2_dom"/>
</dbReference>
<evidence type="ECO:0000259" key="2">
    <source>
        <dbReference type="PROSITE" id="PS50004"/>
    </source>
</evidence>
<keyword evidence="4" id="KW-1185">Reference proteome</keyword>
<dbReference type="GO" id="GO:0001786">
    <property type="term" value="F:phosphatidylserine binding"/>
    <property type="evidence" value="ECO:0007669"/>
    <property type="project" value="TreeGrafter"/>
</dbReference>
<feature type="compositionally biased region" description="Low complexity" evidence="1">
    <location>
        <begin position="159"/>
        <end position="168"/>
    </location>
</feature>
<feature type="domain" description="C2" evidence="2">
    <location>
        <begin position="236"/>
        <end position="356"/>
    </location>
</feature>
<feature type="domain" description="C2" evidence="2">
    <location>
        <begin position="367"/>
        <end position="502"/>
    </location>
</feature>
<dbReference type="SMART" id="SM00239">
    <property type="entry name" value="C2"/>
    <property type="match status" value="2"/>
</dbReference>
<accession>A0A226D3U6</accession>
<dbReference type="Pfam" id="PF00168">
    <property type="entry name" value="C2"/>
    <property type="match status" value="2"/>
</dbReference>
<feature type="region of interest" description="Disordered" evidence="1">
    <location>
        <begin position="1"/>
        <end position="21"/>
    </location>
</feature>
<dbReference type="PANTHER" id="PTHR10024:SF378">
    <property type="entry name" value="SYNAPTOTAGMIN BETA, ISOFORM D"/>
    <property type="match status" value="1"/>
</dbReference>
<dbReference type="GO" id="GO:0005544">
    <property type="term" value="F:calcium-dependent phospholipid binding"/>
    <property type="evidence" value="ECO:0007669"/>
    <property type="project" value="TreeGrafter"/>
</dbReference>
<dbReference type="GO" id="GO:0070382">
    <property type="term" value="C:exocytic vesicle"/>
    <property type="evidence" value="ECO:0007669"/>
    <property type="project" value="TreeGrafter"/>
</dbReference>
<organism evidence="3 4">
    <name type="scientific">Folsomia candida</name>
    <name type="common">Springtail</name>
    <dbReference type="NCBI Taxonomy" id="158441"/>
    <lineage>
        <taxon>Eukaryota</taxon>
        <taxon>Metazoa</taxon>
        <taxon>Ecdysozoa</taxon>
        <taxon>Arthropoda</taxon>
        <taxon>Hexapoda</taxon>
        <taxon>Collembola</taxon>
        <taxon>Entomobryomorpha</taxon>
        <taxon>Isotomoidea</taxon>
        <taxon>Isotomidae</taxon>
        <taxon>Proisotominae</taxon>
        <taxon>Folsomia</taxon>
    </lineage>
</organism>
<dbReference type="GO" id="GO:0000149">
    <property type="term" value="F:SNARE binding"/>
    <property type="evidence" value="ECO:0007669"/>
    <property type="project" value="TreeGrafter"/>
</dbReference>
<name>A0A226D3U6_FOLCA</name>
<dbReference type="EMBL" id="LNIX01000042">
    <property type="protein sequence ID" value="OXA38926.1"/>
    <property type="molecule type" value="Genomic_DNA"/>
</dbReference>
<dbReference type="InterPro" id="IPR035892">
    <property type="entry name" value="C2_domain_sf"/>
</dbReference>
<dbReference type="PROSITE" id="PS50004">
    <property type="entry name" value="C2"/>
    <property type="match status" value="2"/>
</dbReference>
<dbReference type="SUPFAM" id="SSF49562">
    <property type="entry name" value="C2 domain (Calcium/lipid-binding domain, CaLB)"/>
    <property type="match status" value="2"/>
</dbReference>
<reference evidence="3 4" key="1">
    <citation type="submission" date="2015-12" db="EMBL/GenBank/DDBJ databases">
        <title>The genome of Folsomia candida.</title>
        <authorList>
            <person name="Faddeeva A."/>
            <person name="Derks M.F."/>
            <person name="Anvar Y."/>
            <person name="Smit S."/>
            <person name="Van Straalen N."/>
            <person name="Roelofs D."/>
        </authorList>
    </citation>
    <scope>NUCLEOTIDE SEQUENCE [LARGE SCALE GENOMIC DNA]</scope>
    <source>
        <strain evidence="3 4">VU population</strain>
        <tissue evidence="3">Whole body</tissue>
    </source>
</reference>
<dbReference type="OMA" id="DQQFKFP"/>
<dbReference type="Gene3D" id="2.60.40.150">
    <property type="entry name" value="C2 domain"/>
    <property type="match status" value="2"/>
</dbReference>
<sequence>MLTHQSRSLPTGPPIPGARLNRTYSISSQGHIESAVRKGHRGSSPAIRTFNPEGFSFDVNSPPDSPPPVYHGSRSPSPLYVRAASLDINRAASPCPSPLGESNFHVSATQHSSHSMDAYPSGKVPMLSPNSLCVRRASRCLSPLFIPPISPKSPTDGNSSSSQPSASSTGPLSPMLGSLQLDLYLKKDITVWMDRMGRIFTVGKDGASGKKENGGEVASFPFPAVGKMSNGHHAGSLGRLHFRLKYDLDKSDLQLHVIEALDLAKGEICGFNDPYIRVFLSPEVDTRKRETSIHRNESNPFFDEHFKFPVSQDEIKEKGLMLQVLDNDKYSRTDVVGEVSFALEDFDITTNLEIFADIVQNKKPSGEKQEILISLSYLPSAERLTVVLLKARNLHPPDNKDTIDPFVKVYLLGGGRRQKKKKTTARKNSNDPVWNEAFTFSITSANLCNCSIEISVLDQSNDLMGSHALIGSCMLGPHQKGSELTHWTEMTHNLRQTISMWHVLT</sequence>
<evidence type="ECO:0000256" key="1">
    <source>
        <dbReference type="SAM" id="MobiDB-lite"/>
    </source>
</evidence>
<dbReference type="FunFam" id="2.60.40.150:FF:000179">
    <property type="entry name" value="synaptotagmin-5 isoform X2"/>
    <property type="match status" value="1"/>
</dbReference>
<gene>
    <name evidence="3" type="ORF">Fcan01_26243</name>
</gene>
<dbReference type="GO" id="GO:0017156">
    <property type="term" value="P:calcium-ion regulated exocytosis"/>
    <property type="evidence" value="ECO:0007669"/>
    <property type="project" value="TreeGrafter"/>
</dbReference>
<dbReference type="GO" id="GO:0030276">
    <property type="term" value="F:clathrin binding"/>
    <property type="evidence" value="ECO:0007669"/>
    <property type="project" value="TreeGrafter"/>
</dbReference>
<evidence type="ECO:0000313" key="4">
    <source>
        <dbReference type="Proteomes" id="UP000198287"/>
    </source>
</evidence>
<dbReference type="PANTHER" id="PTHR10024">
    <property type="entry name" value="SYNAPTOTAGMIN"/>
    <property type="match status" value="1"/>
</dbReference>
<dbReference type="GO" id="GO:0005886">
    <property type="term" value="C:plasma membrane"/>
    <property type="evidence" value="ECO:0007669"/>
    <property type="project" value="TreeGrafter"/>
</dbReference>
<proteinExistence type="predicted"/>